<evidence type="ECO:0000256" key="1">
    <source>
        <dbReference type="ARBA" id="ARBA00022741"/>
    </source>
</evidence>
<dbReference type="GO" id="GO:0005524">
    <property type="term" value="F:ATP binding"/>
    <property type="evidence" value="ECO:0007669"/>
    <property type="project" value="UniProtKB-KW"/>
</dbReference>
<dbReference type="GO" id="GO:0016887">
    <property type="term" value="F:ATP hydrolysis activity"/>
    <property type="evidence" value="ECO:0007669"/>
    <property type="project" value="InterPro"/>
</dbReference>
<dbReference type="Gene3D" id="3.40.50.300">
    <property type="entry name" value="P-loop containing nucleotide triphosphate hydrolases"/>
    <property type="match status" value="1"/>
</dbReference>
<dbReference type="InterPro" id="IPR017871">
    <property type="entry name" value="ABC_transporter-like_CS"/>
</dbReference>
<accession>A0A1G6YGV8</accession>
<dbReference type="PANTHER" id="PTHR43582">
    <property type="entry name" value="LINEARMYCIN RESISTANCE ATP-BINDING PROTEIN LNRL"/>
    <property type="match status" value="1"/>
</dbReference>
<dbReference type="Proteomes" id="UP000182413">
    <property type="component" value="Unassembled WGS sequence"/>
</dbReference>
<dbReference type="Pfam" id="PF00005">
    <property type="entry name" value="ABC_tran"/>
    <property type="match status" value="1"/>
</dbReference>
<evidence type="ECO:0000313" key="5">
    <source>
        <dbReference type="Proteomes" id="UP000182413"/>
    </source>
</evidence>
<dbReference type="CDD" id="cd03230">
    <property type="entry name" value="ABC_DR_subfamily_A"/>
    <property type="match status" value="1"/>
</dbReference>
<dbReference type="SMART" id="SM00382">
    <property type="entry name" value="AAA"/>
    <property type="match status" value="1"/>
</dbReference>
<feature type="domain" description="ABC transporter" evidence="3">
    <location>
        <begin position="19"/>
        <end position="241"/>
    </location>
</feature>
<reference evidence="4 5" key="1">
    <citation type="submission" date="2016-10" db="EMBL/GenBank/DDBJ databases">
        <authorList>
            <person name="de Groot N.N."/>
        </authorList>
    </citation>
    <scope>NUCLEOTIDE SEQUENCE [LARGE SCALE GENOMIC DNA]</scope>
    <source>
        <strain evidence="4 5">JCM 10630</strain>
    </source>
</reference>
<evidence type="ECO:0000256" key="2">
    <source>
        <dbReference type="ARBA" id="ARBA00022840"/>
    </source>
</evidence>
<protein>
    <submittedName>
        <fullName evidence="4">ABC-2 type transport system ATP-binding protein</fullName>
    </submittedName>
</protein>
<dbReference type="InterPro" id="IPR003593">
    <property type="entry name" value="AAA+_ATPase"/>
</dbReference>
<dbReference type="AlphaFoldDB" id="A0A1G6YGV8"/>
<dbReference type="EMBL" id="FNAE01000001">
    <property type="protein sequence ID" value="SDD88947.1"/>
    <property type="molecule type" value="Genomic_DNA"/>
</dbReference>
<proteinExistence type="predicted"/>
<dbReference type="InterPro" id="IPR027417">
    <property type="entry name" value="P-loop_NTPase"/>
</dbReference>
<keyword evidence="2 4" id="KW-0067">ATP-binding</keyword>
<keyword evidence="1" id="KW-0547">Nucleotide-binding</keyword>
<dbReference type="InterPro" id="IPR003439">
    <property type="entry name" value="ABC_transporter-like_ATP-bd"/>
</dbReference>
<dbReference type="PROSITE" id="PS00211">
    <property type="entry name" value="ABC_TRANSPORTER_1"/>
    <property type="match status" value="1"/>
</dbReference>
<name>A0A1G6YGV8_9GAMM</name>
<dbReference type="PANTHER" id="PTHR43582:SF2">
    <property type="entry name" value="LINEARMYCIN RESISTANCE ATP-BINDING PROTEIN LNRL"/>
    <property type="match status" value="1"/>
</dbReference>
<dbReference type="SUPFAM" id="SSF52540">
    <property type="entry name" value="P-loop containing nucleoside triphosphate hydrolases"/>
    <property type="match status" value="1"/>
</dbReference>
<organism evidence="4 5">
    <name type="scientific">Ectopseudomonas alcaliphila</name>
    <dbReference type="NCBI Taxonomy" id="101564"/>
    <lineage>
        <taxon>Bacteria</taxon>
        <taxon>Pseudomonadati</taxon>
        <taxon>Pseudomonadota</taxon>
        <taxon>Gammaproteobacteria</taxon>
        <taxon>Pseudomonadales</taxon>
        <taxon>Pseudomonadaceae</taxon>
        <taxon>Ectopseudomonas</taxon>
    </lineage>
</organism>
<gene>
    <name evidence="4" type="ORF">SAMN05216575_1011525</name>
</gene>
<dbReference type="PROSITE" id="PS50893">
    <property type="entry name" value="ABC_TRANSPORTER_2"/>
    <property type="match status" value="1"/>
</dbReference>
<evidence type="ECO:0000259" key="3">
    <source>
        <dbReference type="PROSITE" id="PS50893"/>
    </source>
</evidence>
<evidence type="ECO:0000313" key="4">
    <source>
        <dbReference type="EMBL" id="SDD88947.1"/>
    </source>
</evidence>
<sequence>MPARSRCWKANCCWCSSVLELRGVSFRYPGADAFALQGIDLQLEEGQCLGLLGSNGAGKTTLLALLSDTLALQQGEIRWHGPRSLGLVPQQLAFYAELTVAENLALFADLYRLQGAQRRQRLELCIASCALEDKLPRRAARLSGGEQRRLNFAIGLLQPARLYLFDEATVGVDAGSRQLLLDAVGRLAAEGHGVIYTSHYLDEVERVAGRILLLHEGKVRLDLDKQQLLDGSHGLLLEWPEQVPAGFQALLGQLQLSAETLPDGLRIGNLDSQQLLAITQFLAAQPTPPSLLRFGRPSLEQLYLSLNGGRL</sequence>